<name>A0ABQ2IRT1_9PSEU</name>
<evidence type="ECO:0000313" key="2">
    <source>
        <dbReference type="Proteomes" id="UP000597656"/>
    </source>
</evidence>
<comment type="caution">
    <text evidence="1">The sequence shown here is derived from an EMBL/GenBank/DDBJ whole genome shotgun (WGS) entry which is preliminary data.</text>
</comment>
<accession>A0ABQ2IRT1</accession>
<gene>
    <name evidence="1" type="ORF">GCM10011609_82400</name>
</gene>
<sequence length="236" mass="26703">MNWWQNLQRGAQPLPAPRIYHREQWSGVLQGAEPGVEWRAEWTVVWWTEGGQSTHPAPASIAAVAIRDRAAPLARAEGVSSDMMQHVLAAELGHPRPVAANSSMWVGTENVQVELTEHSAAFLRQRRERVGELAEIAHLRENVLSDLPHAVLWWVRRSGYDVEDALQKEEVFKQLIRIVNARQAAEPWAQRLTDALAEAMPGLEPQNRWDVFEQVQRLMKGYGHDDAADELARHLA</sequence>
<evidence type="ECO:0000313" key="1">
    <source>
        <dbReference type="EMBL" id="GGN27216.1"/>
    </source>
</evidence>
<dbReference type="Proteomes" id="UP000597656">
    <property type="component" value="Unassembled WGS sequence"/>
</dbReference>
<dbReference type="EMBL" id="BMNC01000024">
    <property type="protein sequence ID" value="GGN27216.1"/>
    <property type="molecule type" value="Genomic_DNA"/>
</dbReference>
<reference evidence="2" key="1">
    <citation type="journal article" date="2019" name="Int. J. Syst. Evol. Microbiol.">
        <title>The Global Catalogue of Microorganisms (GCM) 10K type strain sequencing project: providing services to taxonomists for standard genome sequencing and annotation.</title>
        <authorList>
            <consortium name="The Broad Institute Genomics Platform"/>
            <consortium name="The Broad Institute Genome Sequencing Center for Infectious Disease"/>
            <person name="Wu L."/>
            <person name="Ma J."/>
        </authorList>
    </citation>
    <scope>NUCLEOTIDE SEQUENCE [LARGE SCALE GENOMIC DNA]</scope>
    <source>
        <strain evidence="2">CGMCC 4.7319</strain>
    </source>
</reference>
<dbReference type="RefSeq" id="WP_189160287.1">
    <property type="nucleotide sequence ID" value="NZ_BMNC01000024.1"/>
</dbReference>
<keyword evidence="2" id="KW-1185">Reference proteome</keyword>
<proteinExistence type="predicted"/>
<protein>
    <submittedName>
        <fullName evidence="1">Uncharacterized protein</fullName>
    </submittedName>
</protein>
<organism evidence="1 2">
    <name type="scientific">Lentzea pudingi</name>
    <dbReference type="NCBI Taxonomy" id="1789439"/>
    <lineage>
        <taxon>Bacteria</taxon>
        <taxon>Bacillati</taxon>
        <taxon>Actinomycetota</taxon>
        <taxon>Actinomycetes</taxon>
        <taxon>Pseudonocardiales</taxon>
        <taxon>Pseudonocardiaceae</taxon>
        <taxon>Lentzea</taxon>
    </lineage>
</organism>